<evidence type="ECO:0000259" key="2">
    <source>
        <dbReference type="Pfam" id="PF10453"/>
    </source>
</evidence>
<dbReference type="InterPro" id="IPR019496">
    <property type="entry name" value="NUFIP1_cons_dom"/>
</dbReference>
<dbReference type="OrthoDB" id="273070at2759"/>
<dbReference type="Proteomes" id="UP000559027">
    <property type="component" value="Unassembled WGS sequence"/>
</dbReference>
<feature type="compositionally biased region" description="Polar residues" evidence="1">
    <location>
        <begin position="110"/>
        <end position="132"/>
    </location>
</feature>
<feature type="region of interest" description="Disordered" evidence="1">
    <location>
        <begin position="221"/>
        <end position="368"/>
    </location>
</feature>
<proteinExistence type="predicted"/>
<feature type="compositionally biased region" description="Polar residues" evidence="1">
    <location>
        <begin position="337"/>
        <end position="350"/>
    </location>
</feature>
<feature type="region of interest" description="Disordered" evidence="1">
    <location>
        <begin position="74"/>
        <end position="132"/>
    </location>
</feature>
<dbReference type="GO" id="GO:0003723">
    <property type="term" value="F:RNA binding"/>
    <property type="evidence" value="ECO:0007669"/>
    <property type="project" value="InterPro"/>
</dbReference>
<reference evidence="3 4" key="1">
    <citation type="journal article" date="2020" name="ISME J.">
        <title>Uncovering the hidden diversity of litter-decomposition mechanisms in mushroom-forming fungi.</title>
        <authorList>
            <person name="Floudas D."/>
            <person name="Bentzer J."/>
            <person name="Ahren D."/>
            <person name="Johansson T."/>
            <person name="Persson P."/>
            <person name="Tunlid A."/>
        </authorList>
    </citation>
    <scope>NUCLEOTIDE SEQUENCE [LARGE SCALE GENOMIC DNA]</scope>
    <source>
        <strain evidence="3 4">CBS 146.42</strain>
    </source>
</reference>
<dbReference type="Pfam" id="PF10453">
    <property type="entry name" value="NUFIP1"/>
    <property type="match status" value="1"/>
</dbReference>
<dbReference type="PANTHER" id="PTHR13309:SF0">
    <property type="entry name" value="FMR1-INTERACTING PROTEIN NUFIP1"/>
    <property type="match status" value="1"/>
</dbReference>
<feature type="domain" description="FMR1-interacting protein 1 conserved" evidence="2">
    <location>
        <begin position="174"/>
        <end position="225"/>
    </location>
</feature>
<evidence type="ECO:0000313" key="3">
    <source>
        <dbReference type="EMBL" id="KAF5355644.1"/>
    </source>
</evidence>
<feature type="compositionally biased region" description="Polar residues" evidence="1">
    <location>
        <begin position="85"/>
        <end position="98"/>
    </location>
</feature>
<dbReference type="AlphaFoldDB" id="A0A8H5D9H3"/>
<dbReference type="GO" id="GO:0005634">
    <property type="term" value="C:nucleus"/>
    <property type="evidence" value="ECO:0007669"/>
    <property type="project" value="TreeGrafter"/>
</dbReference>
<dbReference type="InterPro" id="IPR039136">
    <property type="entry name" value="NUFIP1-like"/>
</dbReference>
<dbReference type="GO" id="GO:0000492">
    <property type="term" value="P:box C/D snoRNP assembly"/>
    <property type="evidence" value="ECO:0007669"/>
    <property type="project" value="TreeGrafter"/>
</dbReference>
<keyword evidence="4" id="KW-1185">Reference proteome</keyword>
<feature type="compositionally biased region" description="Basic and acidic residues" evidence="1">
    <location>
        <begin position="243"/>
        <end position="254"/>
    </location>
</feature>
<gene>
    <name evidence="3" type="ORF">D9756_003840</name>
</gene>
<comment type="caution">
    <text evidence="3">The sequence shown here is derived from an EMBL/GenBank/DDBJ whole genome shotgun (WGS) entry which is preliminary data.</text>
</comment>
<evidence type="ECO:0000256" key="1">
    <source>
        <dbReference type="SAM" id="MobiDB-lite"/>
    </source>
</evidence>
<accession>A0A8H5D9H3</accession>
<evidence type="ECO:0000313" key="4">
    <source>
        <dbReference type="Proteomes" id="UP000559027"/>
    </source>
</evidence>
<sequence length="443" mass="49683">MPPSRVPSQHVPQQQDLPLYHIASGAVEALRNPYAQSPMNQFHNPYSVHYANAYMHIQQVAHTTPEGYTLSSTYDPRADVYRPPTYTNGHQSFSSTRGRGQGHRPHASNAPHQPSQNSSSWHQPGNSRCTYPSCSFSGSQKSVEIHMMDRHLIYPPNWAKQKKGPDWDADPSLKGKTIPIQGTSIILNNPEALDAWLAERKKRWPTAQRVEEKKAKMEEAIARGQLPLMNNSSRGTKRHRNEGKKTRGLHDDQPRISVQQKRQKTSQGILECQSNTSKTLSAALPETQSNSTASLDVQYSSSDEDRSDNDGAPEVVSSKQPTSHAGESRNGSKKLTKTQIPNLRSSTNTRFVRPNKKEPKLPPRNPFASRPTLLRNLLLPEIRMTVSNLSQAIRFIVDNDFLRDVELKPGQADHSLIEVLNSQPCEPAQVHQRSSTPTKHFEC</sequence>
<feature type="compositionally biased region" description="Polar residues" evidence="1">
    <location>
        <begin position="256"/>
        <end position="301"/>
    </location>
</feature>
<protein>
    <recommendedName>
        <fullName evidence="2">FMR1-interacting protein 1 conserved domain-containing protein</fullName>
    </recommendedName>
</protein>
<dbReference type="EMBL" id="JAACJO010000007">
    <property type="protein sequence ID" value="KAF5355644.1"/>
    <property type="molecule type" value="Genomic_DNA"/>
</dbReference>
<name>A0A8H5D9H3_9AGAR</name>
<dbReference type="PANTHER" id="PTHR13309">
    <property type="entry name" value="NUCLEAR FRAGILE X MENTAL RETARDATION PROTEIN INTERACTING PROTEIN 1"/>
    <property type="match status" value="1"/>
</dbReference>
<organism evidence="3 4">
    <name type="scientific">Leucocoprinus leucothites</name>
    <dbReference type="NCBI Taxonomy" id="201217"/>
    <lineage>
        <taxon>Eukaryota</taxon>
        <taxon>Fungi</taxon>
        <taxon>Dikarya</taxon>
        <taxon>Basidiomycota</taxon>
        <taxon>Agaricomycotina</taxon>
        <taxon>Agaricomycetes</taxon>
        <taxon>Agaricomycetidae</taxon>
        <taxon>Agaricales</taxon>
        <taxon>Agaricineae</taxon>
        <taxon>Agaricaceae</taxon>
        <taxon>Leucocoprinus</taxon>
    </lineage>
</organism>